<evidence type="ECO:0000256" key="11">
    <source>
        <dbReference type="SAM" id="MobiDB-lite"/>
    </source>
</evidence>
<accession>A0AAV5AD50</accession>
<evidence type="ECO:0000256" key="6">
    <source>
        <dbReference type="ARBA" id="ARBA00022741"/>
    </source>
</evidence>
<proteinExistence type="predicted"/>
<name>A0AAV5AD50_9AGAM</name>
<dbReference type="PANTHER" id="PTHR10367">
    <property type="entry name" value="MRNA-CAPPING ENZYME"/>
    <property type="match status" value="1"/>
</dbReference>
<dbReference type="InterPro" id="IPR012340">
    <property type="entry name" value="NA-bd_OB-fold"/>
</dbReference>
<dbReference type="CDD" id="cd07895">
    <property type="entry name" value="Adenylation_mRNA_capping"/>
    <property type="match status" value="1"/>
</dbReference>
<comment type="catalytic activity">
    <reaction evidence="10">
        <text>a 5'-end diphospho-ribonucleoside in mRNA + GTP + H(+) = a 5'-end (5'-triphosphoguanosine)-ribonucleoside in mRNA + diphosphate</text>
        <dbReference type="Rhea" id="RHEA:67012"/>
        <dbReference type="Rhea" id="RHEA-COMP:17165"/>
        <dbReference type="Rhea" id="RHEA-COMP:17166"/>
        <dbReference type="ChEBI" id="CHEBI:15378"/>
        <dbReference type="ChEBI" id="CHEBI:33019"/>
        <dbReference type="ChEBI" id="CHEBI:37565"/>
        <dbReference type="ChEBI" id="CHEBI:167616"/>
        <dbReference type="ChEBI" id="CHEBI:167617"/>
        <dbReference type="EC" id="2.7.7.50"/>
    </reaction>
    <physiologicalReaction direction="left-to-right" evidence="10">
        <dbReference type="Rhea" id="RHEA:67013"/>
    </physiologicalReaction>
</comment>
<keyword evidence="5" id="KW-0548">Nucleotidyltransferase</keyword>
<keyword evidence="6" id="KW-0547">Nucleotide-binding</keyword>
<gene>
    <name evidence="14" type="ORF">Clacol_006814</name>
</gene>
<dbReference type="InterPro" id="IPR001339">
    <property type="entry name" value="mRNA_cap_enzyme_adenylation"/>
</dbReference>
<keyword evidence="7" id="KW-0506">mRNA capping</keyword>
<evidence type="ECO:0000259" key="12">
    <source>
        <dbReference type="Pfam" id="PF01331"/>
    </source>
</evidence>
<reference evidence="14" key="1">
    <citation type="submission" date="2021-10" db="EMBL/GenBank/DDBJ databases">
        <title>De novo Genome Assembly of Clathrus columnatus (Basidiomycota, Fungi) Using Illumina and Nanopore Sequence Data.</title>
        <authorList>
            <person name="Ogiso-Tanaka E."/>
            <person name="Itagaki H."/>
            <person name="Hosoya T."/>
            <person name="Hosaka K."/>
        </authorList>
    </citation>
    <scope>NUCLEOTIDE SEQUENCE</scope>
    <source>
        <strain evidence="14">MO-923</strain>
    </source>
</reference>
<dbReference type="PANTHER" id="PTHR10367:SF17">
    <property type="entry name" value="MRNA-CAPPING ENZYME"/>
    <property type="match status" value="1"/>
</dbReference>
<feature type="domain" description="mRNA capping enzyme C-terminal" evidence="13">
    <location>
        <begin position="182"/>
        <end position="305"/>
    </location>
</feature>
<dbReference type="InterPro" id="IPR051029">
    <property type="entry name" value="mRNA_Capping_Enz/RNA_Phosphat"/>
</dbReference>
<dbReference type="EMBL" id="BPWL01000007">
    <property type="protein sequence ID" value="GJJ12571.1"/>
    <property type="molecule type" value="Genomic_DNA"/>
</dbReference>
<dbReference type="Gene3D" id="3.30.470.30">
    <property type="entry name" value="DNA ligase/mRNA capping enzyme"/>
    <property type="match status" value="2"/>
</dbReference>
<keyword evidence="15" id="KW-1185">Reference proteome</keyword>
<dbReference type="GO" id="GO:0005634">
    <property type="term" value="C:nucleus"/>
    <property type="evidence" value="ECO:0007669"/>
    <property type="project" value="UniProtKB-SubCell"/>
</dbReference>
<dbReference type="GO" id="GO:0005525">
    <property type="term" value="F:GTP binding"/>
    <property type="evidence" value="ECO:0007669"/>
    <property type="project" value="UniProtKB-KW"/>
</dbReference>
<comment type="subcellular location">
    <subcellularLocation>
        <location evidence="1">Nucleus</location>
    </subcellularLocation>
</comment>
<evidence type="ECO:0000256" key="5">
    <source>
        <dbReference type="ARBA" id="ARBA00022695"/>
    </source>
</evidence>
<evidence type="ECO:0000256" key="4">
    <source>
        <dbReference type="ARBA" id="ARBA00022679"/>
    </source>
</evidence>
<evidence type="ECO:0000256" key="9">
    <source>
        <dbReference type="ARBA" id="ARBA00023242"/>
    </source>
</evidence>
<protein>
    <recommendedName>
        <fullName evidence="2">mRNA guanylyltransferase</fullName>
        <ecNumber evidence="2">2.7.7.50</ecNumber>
    </recommendedName>
</protein>
<dbReference type="GO" id="GO:0004484">
    <property type="term" value="F:mRNA guanylyltransferase activity"/>
    <property type="evidence" value="ECO:0007669"/>
    <property type="project" value="UniProtKB-EC"/>
</dbReference>
<dbReference type="Gene3D" id="2.40.50.140">
    <property type="entry name" value="Nucleic acid-binding proteins"/>
    <property type="match status" value="1"/>
</dbReference>
<dbReference type="SUPFAM" id="SSF50249">
    <property type="entry name" value="Nucleic acid-binding proteins"/>
    <property type="match status" value="1"/>
</dbReference>
<evidence type="ECO:0000256" key="3">
    <source>
        <dbReference type="ARBA" id="ARBA00022664"/>
    </source>
</evidence>
<dbReference type="SUPFAM" id="SSF56091">
    <property type="entry name" value="DNA ligase/mRNA capping enzyme, catalytic domain"/>
    <property type="match status" value="1"/>
</dbReference>
<evidence type="ECO:0000256" key="1">
    <source>
        <dbReference type="ARBA" id="ARBA00004123"/>
    </source>
</evidence>
<evidence type="ECO:0000256" key="7">
    <source>
        <dbReference type="ARBA" id="ARBA00023042"/>
    </source>
</evidence>
<dbReference type="Proteomes" id="UP001050691">
    <property type="component" value="Unassembled WGS sequence"/>
</dbReference>
<organism evidence="14 15">
    <name type="scientific">Clathrus columnatus</name>
    <dbReference type="NCBI Taxonomy" id="1419009"/>
    <lineage>
        <taxon>Eukaryota</taxon>
        <taxon>Fungi</taxon>
        <taxon>Dikarya</taxon>
        <taxon>Basidiomycota</taxon>
        <taxon>Agaricomycotina</taxon>
        <taxon>Agaricomycetes</taxon>
        <taxon>Phallomycetidae</taxon>
        <taxon>Phallales</taxon>
        <taxon>Clathraceae</taxon>
        <taxon>Clathrus</taxon>
    </lineage>
</organism>
<dbReference type="GO" id="GO:0005524">
    <property type="term" value="F:ATP binding"/>
    <property type="evidence" value="ECO:0007669"/>
    <property type="project" value="InterPro"/>
</dbReference>
<evidence type="ECO:0000256" key="10">
    <source>
        <dbReference type="ARBA" id="ARBA00044624"/>
    </source>
</evidence>
<evidence type="ECO:0000259" key="13">
    <source>
        <dbReference type="Pfam" id="PF03919"/>
    </source>
</evidence>
<dbReference type="GO" id="GO:0006370">
    <property type="term" value="P:7-methylguanosine mRNA capping"/>
    <property type="evidence" value="ECO:0007669"/>
    <property type="project" value="UniProtKB-KW"/>
</dbReference>
<dbReference type="InterPro" id="IPR013846">
    <property type="entry name" value="mRNA_cap_enzyme_C"/>
</dbReference>
<feature type="region of interest" description="Disordered" evidence="11">
    <location>
        <begin position="326"/>
        <end position="387"/>
    </location>
</feature>
<dbReference type="EC" id="2.7.7.50" evidence="2"/>
<dbReference type="Pfam" id="PF03919">
    <property type="entry name" value="mRNA_cap_C"/>
    <property type="match status" value="1"/>
</dbReference>
<keyword evidence="8" id="KW-0342">GTP-binding</keyword>
<dbReference type="Pfam" id="PF01331">
    <property type="entry name" value="mRNA_cap_enzyme"/>
    <property type="match status" value="1"/>
</dbReference>
<sequence length="387" mass="45579">MPPIPDIPGALLSNEHTDFLRKRVAHLCGLERYRFPGSQPISFSKKEMSRLEQEDYWIDRNDQYRSVSGFYFPHHTDIRRAIGDTILDGELVNDLDPQTHTRMKEWFFKPYEKVLREIPALRERPFDIQIKPMELSYHVDKVIREDVPKLQHETDGLIYTCAESAYVVGTDERILKWKPPSENSIDFRLELRFPPLPSEPSQPNLHAKPQFILKAWTGGRDRGKGKQRETYEYFDIMNVDDDEWEKMKTSGEQIDDRVIEVRWDIERLGWRMMRFRDDKPEGNHCSVVDKIVQSIIDGVEQAELIENADNIKRCWKEREMRRRNQPQLVPHPHPHHPHPQFNQPPPMRLMPSSQIPSSEGPPRLYTRLGPPILNKVQGPDVVEGMRR</sequence>
<keyword evidence="9" id="KW-0539">Nucleus</keyword>
<dbReference type="AlphaFoldDB" id="A0AAV5AD50"/>
<feature type="domain" description="mRNA capping enzyme adenylation" evidence="12">
    <location>
        <begin position="106"/>
        <end position="178"/>
    </location>
</feature>
<evidence type="ECO:0000313" key="15">
    <source>
        <dbReference type="Proteomes" id="UP001050691"/>
    </source>
</evidence>
<comment type="caution">
    <text evidence="14">The sequence shown here is derived from an EMBL/GenBank/DDBJ whole genome shotgun (WGS) entry which is preliminary data.</text>
</comment>
<evidence type="ECO:0000256" key="2">
    <source>
        <dbReference type="ARBA" id="ARBA00012475"/>
    </source>
</evidence>
<keyword evidence="3" id="KW-0507">mRNA processing</keyword>
<evidence type="ECO:0000313" key="14">
    <source>
        <dbReference type="EMBL" id="GJJ12571.1"/>
    </source>
</evidence>
<evidence type="ECO:0000256" key="8">
    <source>
        <dbReference type="ARBA" id="ARBA00023134"/>
    </source>
</evidence>
<keyword evidence="4" id="KW-0808">Transferase</keyword>